<accession>A0A6I8PAE8</accession>
<dbReference type="Pfam" id="PF00561">
    <property type="entry name" value="Abhydrolase_1"/>
    <property type="match status" value="1"/>
</dbReference>
<dbReference type="GeneTree" id="ENSGT00940000162803"/>
<dbReference type="GO" id="GO:0006660">
    <property type="term" value="P:phosphatidylserine catabolic process"/>
    <property type="evidence" value="ECO:0000318"/>
    <property type="project" value="GO_Central"/>
</dbReference>
<keyword evidence="6" id="KW-1185">Reference proteome</keyword>
<dbReference type="RefSeq" id="XP_028926743.1">
    <property type="nucleotide sequence ID" value="XM_029070910.2"/>
</dbReference>
<evidence type="ECO:0000313" key="6">
    <source>
        <dbReference type="Proteomes" id="UP000002279"/>
    </source>
</evidence>
<organism evidence="5 6">
    <name type="scientific">Ornithorhynchus anatinus</name>
    <name type="common">Duckbill platypus</name>
    <dbReference type="NCBI Taxonomy" id="9258"/>
    <lineage>
        <taxon>Eukaryota</taxon>
        <taxon>Metazoa</taxon>
        <taxon>Chordata</taxon>
        <taxon>Craniata</taxon>
        <taxon>Vertebrata</taxon>
        <taxon>Euteleostomi</taxon>
        <taxon>Mammalia</taxon>
        <taxon>Monotremata</taxon>
        <taxon>Ornithorhynchidae</taxon>
        <taxon>Ornithorhynchus</taxon>
    </lineage>
</organism>
<dbReference type="FunCoup" id="A0A6I8PAE8">
    <property type="interactions" value="174"/>
</dbReference>
<dbReference type="InterPro" id="IPR000073">
    <property type="entry name" value="AB_hydrolase_1"/>
</dbReference>
<evidence type="ECO:0000256" key="1">
    <source>
        <dbReference type="ARBA" id="ARBA00009709"/>
    </source>
</evidence>
<gene>
    <name evidence="5" type="primary">ABHD16B</name>
</gene>
<dbReference type="GO" id="GO:0047372">
    <property type="term" value="F:monoacylglycerol lipase activity"/>
    <property type="evidence" value="ECO:0000318"/>
    <property type="project" value="GO_Central"/>
</dbReference>
<keyword evidence="2" id="KW-0378">Hydrolase</keyword>
<name>A0A6I8PAE8_ORNAN</name>
<dbReference type="GeneID" id="120637964"/>
<comment type="similarity">
    <text evidence="1">Belongs to the AB hydrolase superfamily. ABHD16 family.</text>
</comment>
<dbReference type="Bgee" id="ENSOANG00000004927">
    <property type="expression patterns" value="Expressed in fibroblast and 8 other cell types or tissues"/>
</dbReference>
<evidence type="ECO:0000259" key="4">
    <source>
        <dbReference type="Pfam" id="PF00561"/>
    </source>
</evidence>
<dbReference type="InParanoid" id="A0A6I8PAE8"/>
<sequence length="477" mass="53336">MSSQTRYNPRLLSSGIQALVHVFKIYLTANYNYDFKSRPVDFRWDEINSNNSRHRALTCVAAAAGVWLLRSGSTRLASHGRVSRAPLLCGLHQIKELPGQLASYILAHSFGRWLIYPGSMCLMTKALLPLLLQGQARLVEQFHGRRAKLEACDGNEIDTMFMDRRGHPGPDGRGRQLVICCEGNAGFYEMGCLWAPLEAGYSVLGWNHPGFAGSTGAPFPQQDANAMDVVIKYALHRLRFPIDHVVVYGWSIGGFTATWAAMTHPDLGALVLDATFDDLVPLALKVMPSSWKGLVVRTVRRHFNLNIADQLCRYPGPVLLIRRTQDDVVTTKAPGGPGSPSEVEGNRGNRLLLRLLQHRYPHVMVPESVGAVNRWLAAANLAHEEEMYRHYRVDDTWCLAILKAYRDRAWPDGGRGHFPWSVGVTLPPKKRRQLALFLARKHLKNVEATHCCPLEPEEFQLPWTLDAGPETGAEGQR</sequence>
<dbReference type="RefSeq" id="XP_028926742.1">
    <property type="nucleotide sequence ID" value="XM_029070909.2"/>
</dbReference>
<evidence type="ECO:0000256" key="3">
    <source>
        <dbReference type="ARBA" id="ARBA00023098"/>
    </source>
</evidence>
<dbReference type="Gene3D" id="3.40.50.1820">
    <property type="entry name" value="alpha/beta hydrolase"/>
    <property type="match status" value="1"/>
</dbReference>
<dbReference type="GO" id="GO:0004620">
    <property type="term" value="F:phospholipase activity"/>
    <property type="evidence" value="ECO:0000318"/>
    <property type="project" value="GO_Central"/>
</dbReference>
<dbReference type="AlphaFoldDB" id="A0A6I8PAE8"/>
<dbReference type="RefSeq" id="XP_001508067.2">
    <property type="nucleotide sequence ID" value="XM_001508017.4"/>
</dbReference>
<reference evidence="5" key="1">
    <citation type="submission" date="2025-08" db="UniProtKB">
        <authorList>
            <consortium name="Ensembl"/>
        </authorList>
    </citation>
    <scope>IDENTIFICATION</scope>
    <source>
        <strain evidence="5">Glennie</strain>
    </source>
</reference>
<reference evidence="5" key="2">
    <citation type="submission" date="2025-09" db="UniProtKB">
        <authorList>
            <consortium name="Ensembl"/>
        </authorList>
    </citation>
    <scope>IDENTIFICATION</scope>
    <source>
        <strain evidence="5">Glennie</strain>
    </source>
</reference>
<dbReference type="KEGG" id="oaa:120637964"/>
<proteinExistence type="inferred from homology"/>
<feature type="domain" description="AB hydrolase-1" evidence="4">
    <location>
        <begin position="177"/>
        <end position="317"/>
    </location>
</feature>
<dbReference type="Ensembl" id="ENSOANT00000069595.1">
    <property type="protein sequence ID" value="ENSOANP00000051383.1"/>
    <property type="gene ID" value="ENSOANG00000004927.4"/>
</dbReference>
<dbReference type="CTD" id="140701"/>
<dbReference type="FunFam" id="3.40.50.1820:FF:000074">
    <property type="entry name" value="Abhydrolase domain containing 16A"/>
    <property type="match status" value="1"/>
</dbReference>
<evidence type="ECO:0000256" key="2">
    <source>
        <dbReference type="ARBA" id="ARBA00022801"/>
    </source>
</evidence>
<dbReference type="GO" id="GO:0005654">
    <property type="term" value="C:nucleoplasm"/>
    <property type="evidence" value="ECO:0007669"/>
    <property type="project" value="Ensembl"/>
</dbReference>
<dbReference type="InterPro" id="IPR029058">
    <property type="entry name" value="AB_hydrolase_fold"/>
</dbReference>
<dbReference type="PANTHER" id="PTHR12277:SF37">
    <property type="entry name" value="PROTEIN ABHD16B"/>
    <property type="match status" value="1"/>
</dbReference>
<dbReference type="OrthoDB" id="6412627at2759"/>
<keyword evidence="3" id="KW-0443">Lipid metabolism</keyword>
<dbReference type="GO" id="GO:0052651">
    <property type="term" value="P:monoacylglycerol catabolic process"/>
    <property type="evidence" value="ECO:0000318"/>
    <property type="project" value="GO_Central"/>
</dbReference>
<dbReference type="PANTHER" id="PTHR12277">
    <property type="entry name" value="ALPHA/BETA HYDROLASE DOMAIN-CONTAINING PROTEIN"/>
    <property type="match status" value="1"/>
</dbReference>
<dbReference type="SUPFAM" id="SSF53474">
    <property type="entry name" value="alpha/beta-Hydrolases"/>
    <property type="match status" value="1"/>
</dbReference>
<evidence type="ECO:0000313" key="5">
    <source>
        <dbReference type="Ensembl" id="ENSOANP00000051383.1"/>
    </source>
</evidence>
<protein>
    <submittedName>
        <fullName evidence="5">Abhydrolase domain containing 16B</fullName>
    </submittedName>
</protein>
<dbReference type="Proteomes" id="UP000002279">
    <property type="component" value="Unplaced"/>
</dbReference>